<dbReference type="EMBL" id="CP119911">
    <property type="protein sequence ID" value="WFD20133.1"/>
    <property type="molecule type" value="Genomic_DNA"/>
</dbReference>
<proteinExistence type="predicted"/>
<dbReference type="InterPro" id="IPR013144">
    <property type="entry name" value="CRA_dom"/>
</dbReference>
<feature type="domain" description="CTLH" evidence="1">
    <location>
        <begin position="57"/>
        <end position="114"/>
    </location>
</feature>
<dbReference type="SMART" id="SM00668">
    <property type="entry name" value="CTLH"/>
    <property type="match status" value="1"/>
</dbReference>
<protein>
    <recommendedName>
        <fullName evidence="1">CTLH domain-containing protein</fullName>
    </recommendedName>
</protein>
<keyword evidence="3" id="KW-1185">Reference proteome</keyword>
<evidence type="ECO:0000259" key="1">
    <source>
        <dbReference type="PROSITE" id="PS50897"/>
    </source>
</evidence>
<organism evidence="2 3">
    <name type="scientific">Malassezia caprae</name>
    <dbReference type="NCBI Taxonomy" id="1381934"/>
    <lineage>
        <taxon>Eukaryota</taxon>
        <taxon>Fungi</taxon>
        <taxon>Dikarya</taxon>
        <taxon>Basidiomycota</taxon>
        <taxon>Ustilaginomycotina</taxon>
        <taxon>Malasseziomycetes</taxon>
        <taxon>Malasseziales</taxon>
        <taxon>Malasseziaceae</taxon>
        <taxon>Malassezia</taxon>
    </lineage>
</organism>
<dbReference type="PROSITE" id="PS50897">
    <property type="entry name" value="CTLH"/>
    <property type="match status" value="1"/>
</dbReference>
<dbReference type="AlphaFoldDB" id="A0AAF0E9J7"/>
<evidence type="ECO:0000313" key="3">
    <source>
        <dbReference type="Proteomes" id="UP001220961"/>
    </source>
</evidence>
<reference evidence="2" key="1">
    <citation type="submission" date="2023-03" db="EMBL/GenBank/DDBJ databases">
        <title>Mating type loci evolution in Malassezia.</title>
        <authorList>
            <person name="Coelho M.A."/>
        </authorList>
    </citation>
    <scope>NUCLEOTIDE SEQUENCE</scope>
    <source>
        <strain evidence="2">CBS 10434</strain>
    </source>
</reference>
<dbReference type="Proteomes" id="UP001220961">
    <property type="component" value="Chromosome 4"/>
</dbReference>
<dbReference type="PANTHER" id="PTHR12864">
    <property type="entry name" value="RAN BINDING PROTEIN 9-RELATED"/>
    <property type="match status" value="1"/>
</dbReference>
<dbReference type="InterPro" id="IPR024964">
    <property type="entry name" value="CTLH/CRA"/>
</dbReference>
<sequence>MRIQVLLLPDAYHAFEQANHSDLNSIVLQYLVMHGHEEAAEHLAHDAGLSMPRDRCALQTRSRVRDALLHGNVDRAVRYINEVDPEILDTRPFLFFELQKLRMMELLRQQQLEEALALATEELAPLAEEHPALLDELEKCMSLCLFDAHMPIPADAPAYAQQWLDPMHRLHVAEEVIMVLLTAQGEPSDAKLPVLLQYLQWGDELVGPDGPAQLDDWTALALDGAWPPVPRDDVGNL</sequence>
<dbReference type="InterPro" id="IPR006594">
    <property type="entry name" value="LisH"/>
</dbReference>
<dbReference type="InterPro" id="IPR050618">
    <property type="entry name" value="Ubq-SigPath_Reg"/>
</dbReference>
<dbReference type="SMART" id="SM00757">
    <property type="entry name" value="CRA"/>
    <property type="match status" value="1"/>
</dbReference>
<accession>A0AAF0E9J7</accession>
<evidence type="ECO:0000313" key="2">
    <source>
        <dbReference type="EMBL" id="WFD20133.1"/>
    </source>
</evidence>
<dbReference type="PROSITE" id="PS50896">
    <property type="entry name" value="LISH"/>
    <property type="match status" value="1"/>
</dbReference>
<dbReference type="Pfam" id="PF10607">
    <property type="entry name" value="CTLH"/>
    <property type="match status" value="1"/>
</dbReference>
<gene>
    <name evidence="2" type="ORF">MCAP1_002377</name>
</gene>
<dbReference type="Pfam" id="PF08513">
    <property type="entry name" value="LisH"/>
    <property type="match status" value="1"/>
</dbReference>
<name>A0AAF0E9J7_9BASI</name>
<dbReference type="InterPro" id="IPR006595">
    <property type="entry name" value="CTLH_C"/>
</dbReference>